<feature type="domain" description="TIR" evidence="2">
    <location>
        <begin position="224"/>
        <end position="336"/>
    </location>
</feature>
<keyword evidence="5" id="KW-1185">Reference proteome</keyword>
<dbReference type="InterPro" id="IPR045431">
    <property type="entry name" value="EAD2"/>
</dbReference>
<name>A0ABP6LKG2_9ACTN</name>
<reference evidence="5" key="1">
    <citation type="journal article" date="2019" name="Int. J. Syst. Evol. Microbiol.">
        <title>The Global Catalogue of Microorganisms (GCM) 10K type strain sequencing project: providing services to taxonomists for standard genome sequencing and annotation.</title>
        <authorList>
            <consortium name="The Broad Institute Genomics Platform"/>
            <consortium name="The Broad Institute Genome Sequencing Center for Infectious Disease"/>
            <person name="Wu L."/>
            <person name="Ma J."/>
        </authorList>
    </citation>
    <scope>NUCLEOTIDE SEQUENCE [LARGE SCALE GENOMIC DNA]</scope>
    <source>
        <strain evidence="5">JCM 9091</strain>
    </source>
</reference>
<evidence type="ECO:0008006" key="6">
    <source>
        <dbReference type="Google" id="ProtNLM"/>
    </source>
</evidence>
<accession>A0ABP6LKG2</accession>
<dbReference type="Proteomes" id="UP001501532">
    <property type="component" value="Unassembled WGS sequence"/>
</dbReference>
<dbReference type="Gene3D" id="3.40.50.10140">
    <property type="entry name" value="Toll/interleukin-1 receptor homology (TIR) domain"/>
    <property type="match status" value="2"/>
</dbReference>
<protein>
    <recommendedName>
        <fullName evidence="6">TIR domain-containing protein</fullName>
    </recommendedName>
</protein>
<feature type="region of interest" description="Disordered" evidence="1">
    <location>
        <begin position="1"/>
        <end position="21"/>
    </location>
</feature>
<dbReference type="RefSeq" id="WP_234515329.1">
    <property type="nucleotide sequence ID" value="NZ_BAAAUF010000022.1"/>
</dbReference>
<evidence type="ECO:0000256" key="1">
    <source>
        <dbReference type="SAM" id="MobiDB-lite"/>
    </source>
</evidence>
<organism evidence="4 5">
    <name type="scientific">Streptomyces glomeratus</name>
    <dbReference type="NCBI Taxonomy" id="284452"/>
    <lineage>
        <taxon>Bacteria</taxon>
        <taxon>Bacillati</taxon>
        <taxon>Actinomycetota</taxon>
        <taxon>Actinomycetes</taxon>
        <taxon>Kitasatosporales</taxon>
        <taxon>Streptomycetaceae</taxon>
        <taxon>Streptomyces</taxon>
    </lineage>
</organism>
<proteinExistence type="predicted"/>
<dbReference type="Pfam" id="PF19956">
    <property type="entry name" value="EAD2"/>
    <property type="match status" value="1"/>
</dbReference>
<evidence type="ECO:0000313" key="4">
    <source>
        <dbReference type="EMBL" id="GAA3047612.1"/>
    </source>
</evidence>
<evidence type="ECO:0000259" key="2">
    <source>
        <dbReference type="Pfam" id="PF13676"/>
    </source>
</evidence>
<feature type="domain" description="Effector-associated" evidence="3">
    <location>
        <begin position="390"/>
        <end position="468"/>
    </location>
</feature>
<sequence length="479" mass="53594">MNGPLPPGRDRLHADDPAADTEDSPCWYFLSYSEQDELRSRVQRFHHDIQSEVRGLLGKDHPGAGFMDVEDIEPSERWRPRIWNSARRAHCMIALYSASYFGSDWCGREWAVFVERIRRHERQGGRARHLIGLVWRRGPKPWPDGVDEYQYVSQAFGSMYEKHGLFHTVPADGPAGDDYWELVREVALEVARAVTRPEIPVISAEAARTVVPLFGRSVLRPVDIVVSHADAEADAAWGRWVTYHLRRAGYDVDAHVLSPDSRDTVHVLRNSLRRARKVIVLLSEEYLTTGDMTETLLDEALSDGSSDWRRLFPILLHPGLERPLPSRLREISDVRIGGPDEVASREVLLRVAAAPLRESERRPVYPPGVPGTAAHPVFPGEGILPLRAVVDALAQAVSLREPSVRGVWLAESGLDVSSVNLSIPLRPLLYEIARACQKQTGGYERLADALDRIEPHSQAARALRRAVEPTIPPGTEPGS</sequence>
<feature type="domain" description="TIR" evidence="2">
    <location>
        <begin position="29"/>
        <end position="152"/>
    </location>
</feature>
<dbReference type="InterPro" id="IPR000157">
    <property type="entry name" value="TIR_dom"/>
</dbReference>
<evidence type="ECO:0000259" key="3">
    <source>
        <dbReference type="Pfam" id="PF19956"/>
    </source>
</evidence>
<dbReference type="SUPFAM" id="SSF52200">
    <property type="entry name" value="Toll/Interleukin receptor TIR domain"/>
    <property type="match status" value="2"/>
</dbReference>
<comment type="caution">
    <text evidence="4">The sequence shown here is derived from an EMBL/GenBank/DDBJ whole genome shotgun (WGS) entry which is preliminary data.</text>
</comment>
<evidence type="ECO:0000313" key="5">
    <source>
        <dbReference type="Proteomes" id="UP001501532"/>
    </source>
</evidence>
<gene>
    <name evidence="4" type="ORF">GCM10010448_33270</name>
</gene>
<dbReference type="Pfam" id="PF13676">
    <property type="entry name" value="TIR_2"/>
    <property type="match status" value="2"/>
</dbReference>
<dbReference type="EMBL" id="BAAAUF010000022">
    <property type="protein sequence ID" value="GAA3047612.1"/>
    <property type="molecule type" value="Genomic_DNA"/>
</dbReference>
<dbReference type="InterPro" id="IPR035897">
    <property type="entry name" value="Toll_tir_struct_dom_sf"/>
</dbReference>